<keyword evidence="5 6" id="KW-0472">Membrane</keyword>
<sequence>MFRSYLLITARNLLKHKLYSLINILGLAFGIASSTVLFLLIKHETSYDQFHPFKDRIFRVVETIDQHGVGEHSASVPFPTASTLQKDYPKWIEKSVRLFNYQMPSLSISYQNKTYNESKFFFADSTFLEVFNFPLAQGDAEFALSKPHTVIISEIIAKKYFGKENPLGKKIIFWNRIPLIVTGVFETTNKPSHLQFDFIASFSTLESTIPEPIMNRWVWNPCWTYIVLRDKSFASELEAQFPTFVQKYFEDKMKDNVTLSLQALTDIHLKSNLDYEISPNGDIKYVYIFWVTAILILVIASINFMNLSNARAFLRAREVVVRKMIGADKEELIKQFLVESVLMSAVALVFAFIVVELASPHLSDLSGSPISNYIKNDWNIIKYVLFTGLFIGLLSGIYPAIYLASFDPTKMYRGSVLSGITEPRFRSVLVVVQFVIAILMLVSTFVSIRQLNYMKNAKLGFDKDYVLIVSIGGSSSVLLYDDIKRNLLQHPSILSVTSTEEVLGNNYQTHEYRTSINKAAYYPTITVAHDFLQTFNIEIVAGRDFIDKTKLLESYQNNSYIREEDFLTYFEDDEENAVIINESMVKYLGYVTPQDAIGQEFRSGEEGAEKIIGVVKDFHIASLHTPLQPFVIDLADRRTQRLHLKYVAIKIDKNRSEEAIVTLQNVWKKVNPNHALDYFFLEDKLNKLYMKEQKWSEISLQFSVAAIFIACMGFFGLASFIVEKQRKDVGIRRAIGATTLEIVFFLSQKLIRLVFVSILVAAPLGFILMHIWLSSFPYRIQLTPDIFAYSGSIIVFITVFIIGFHTFKIALQTPVEAIKSL</sequence>
<accession>A0A1I2BQZ6</accession>
<feature type="transmembrane region" description="Helical" evidence="6">
    <location>
        <begin position="753"/>
        <end position="774"/>
    </location>
</feature>
<keyword evidence="3 6" id="KW-0812">Transmembrane</keyword>
<dbReference type="Pfam" id="PF02687">
    <property type="entry name" value="FtsX"/>
    <property type="match status" value="2"/>
</dbReference>
<evidence type="ECO:0000256" key="1">
    <source>
        <dbReference type="ARBA" id="ARBA00004651"/>
    </source>
</evidence>
<dbReference type="Proteomes" id="UP000199513">
    <property type="component" value="Unassembled WGS sequence"/>
</dbReference>
<dbReference type="RefSeq" id="WP_091539550.1">
    <property type="nucleotide sequence ID" value="NZ_FONY01000003.1"/>
</dbReference>
<evidence type="ECO:0000256" key="6">
    <source>
        <dbReference type="SAM" id="Phobius"/>
    </source>
</evidence>
<feature type="transmembrane region" description="Helical" evidence="6">
    <location>
        <begin position="285"/>
        <end position="307"/>
    </location>
</feature>
<evidence type="ECO:0000256" key="4">
    <source>
        <dbReference type="ARBA" id="ARBA00022989"/>
    </source>
</evidence>
<evidence type="ECO:0000256" key="5">
    <source>
        <dbReference type="ARBA" id="ARBA00023136"/>
    </source>
</evidence>
<dbReference type="GO" id="GO:0005886">
    <property type="term" value="C:plasma membrane"/>
    <property type="evidence" value="ECO:0007669"/>
    <property type="project" value="UniProtKB-SubCell"/>
</dbReference>
<comment type="subcellular location">
    <subcellularLocation>
        <location evidence="1">Cell membrane</location>
        <topology evidence="1">Multi-pass membrane protein</topology>
    </subcellularLocation>
</comment>
<organism evidence="9 10">
    <name type="scientific">Thermoflexibacter ruber</name>
    <dbReference type="NCBI Taxonomy" id="1003"/>
    <lineage>
        <taxon>Bacteria</taxon>
        <taxon>Pseudomonadati</taxon>
        <taxon>Bacteroidota</taxon>
        <taxon>Cytophagia</taxon>
        <taxon>Cytophagales</taxon>
        <taxon>Thermoflexibacteraceae</taxon>
        <taxon>Thermoflexibacter</taxon>
    </lineage>
</organism>
<protein>
    <submittedName>
        <fullName evidence="9">Putative ABC transport system permease protein</fullName>
    </submittedName>
</protein>
<dbReference type="PANTHER" id="PTHR30572">
    <property type="entry name" value="MEMBRANE COMPONENT OF TRANSPORTER-RELATED"/>
    <property type="match status" value="1"/>
</dbReference>
<keyword evidence="2" id="KW-1003">Cell membrane</keyword>
<evidence type="ECO:0000256" key="3">
    <source>
        <dbReference type="ARBA" id="ARBA00022692"/>
    </source>
</evidence>
<feature type="transmembrane region" description="Helical" evidence="6">
    <location>
        <begin position="425"/>
        <end position="445"/>
    </location>
</feature>
<reference evidence="9 10" key="1">
    <citation type="submission" date="2016-10" db="EMBL/GenBank/DDBJ databases">
        <authorList>
            <person name="de Groot N.N."/>
        </authorList>
    </citation>
    <scope>NUCLEOTIDE SEQUENCE [LARGE SCALE GENOMIC DNA]</scope>
    <source>
        <strain>GEY</strain>
        <strain evidence="10">DSM 9560</strain>
    </source>
</reference>
<feature type="transmembrane region" description="Helical" evidence="6">
    <location>
        <begin position="336"/>
        <end position="360"/>
    </location>
</feature>
<evidence type="ECO:0000259" key="7">
    <source>
        <dbReference type="Pfam" id="PF02687"/>
    </source>
</evidence>
<feature type="transmembrane region" description="Helical" evidence="6">
    <location>
        <begin position="21"/>
        <end position="41"/>
    </location>
</feature>
<dbReference type="InterPro" id="IPR025857">
    <property type="entry name" value="MacB_PCD"/>
</dbReference>
<dbReference type="InterPro" id="IPR003838">
    <property type="entry name" value="ABC3_permease_C"/>
</dbReference>
<feature type="transmembrane region" description="Helical" evidence="6">
    <location>
        <begin position="786"/>
        <end position="811"/>
    </location>
</feature>
<evidence type="ECO:0000259" key="8">
    <source>
        <dbReference type="Pfam" id="PF12704"/>
    </source>
</evidence>
<feature type="transmembrane region" description="Helical" evidence="6">
    <location>
        <begin position="698"/>
        <end position="718"/>
    </location>
</feature>
<feature type="domain" description="MacB-like periplasmic core" evidence="8">
    <location>
        <begin position="20"/>
        <end position="239"/>
    </location>
</feature>
<evidence type="ECO:0000256" key="2">
    <source>
        <dbReference type="ARBA" id="ARBA00022475"/>
    </source>
</evidence>
<feature type="domain" description="ABC3 transporter permease C-terminal" evidence="7">
    <location>
        <begin position="702"/>
        <end position="809"/>
    </location>
</feature>
<keyword evidence="10" id="KW-1185">Reference proteome</keyword>
<evidence type="ECO:0000313" key="9">
    <source>
        <dbReference type="EMBL" id="SFE58551.1"/>
    </source>
</evidence>
<feature type="transmembrane region" description="Helical" evidence="6">
    <location>
        <begin position="380"/>
        <end position="404"/>
    </location>
</feature>
<dbReference type="PANTHER" id="PTHR30572:SF18">
    <property type="entry name" value="ABC-TYPE MACROLIDE FAMILY EXPORT SYSTEM PERMEASE COMPONENT 2"/>
    <property type="match status" value="1"/>
</dbReference>
<keyword evidence="4 6" id="KW-1133">Transmembrane helix</keyword>
<proteinExistence type="predicted"/>
<dbReference type="InterPro" id="IPR050250">
    <property type="entry name" value="Macrolide_Exporter_MacB"/>
</dbReference>
<dbReference type="GO" id="GO:0022857">
    <property type="term" value="F:transmembrane transporter activity"/>
    <property type="evidence" value="ECO:0007669"/>
    <property type="project" value="TreeGrafter"/>
</dbReference>
<dbReference type="EMBL" id="FONY01000003">
    <property type="protein sequence ID" value="SFE58551.1"/>
    <property type="molecule type" value="Genomic_DNA"/>
</dbReference>
<evidence type="ECO:0000313" key="10">
    <source>
        <dbReference type="Proteomes" id="UP000199513"/>
    </source>
</evidence>
<dbReference type="AlphaFoldDB" id="A0A1I2BQZ6"/>
<dbReference type="Pfam" id="PF12704">
    <property type="entry name" value="MacB_PCD"/>
    <property type="match status" value="1"/>
</dbReference>
<dbReference type="OrthoDB" id="5933722at2"/>
<feature type="domain" description="ABC3 transporter permease C-terminal" evidence="7">
    <location>
        <begin position="291"/>
        <end position="407"/>
    </location>
</feature>
<gene>
    <name evidence="9" type="ORF">SAMN04488541_1003121</name>
</gene>
<name>A0A1I2BQZ6_9BACT</name>
<dbReference type="STRING" id="1003.SAMN04488541_1003121"/>